<sequence>MSKENNSLIQDASQEASWINVAALHKIYNTRGGGKTHALSDINFSVKKGEFISIVGPSGCGKTTLLNILAGLISKTEGSASVSGHEVLKPLPEIGMVFQAPTLLPWRTILENVMVPVEVQKLDQKKYLKKAKELLTLAGLDGFEDKYPNELSGGMQQRAGICRALVHSPSVLLMDEPFGALDAMTREYMNLELLRIWKESNQTIALVTHSITEAVFLSDRVIVMSPRPGRIAEIITIDLPRPRTLDMMNSDAAGVFVKRIRKYFNAANVIE</sequence>
<evidence type="ECO:0000256" key="2">
    <source>
        <dbReference type="ARBA" id="ARBA00022741"/>
    </source>
</evidence>
<dbReference type="GO" id="GO:0005524">
    <property type="term" value="F:ATP binding"/>
    <property type="evidence" value="ECO:0007669"/>
    <property type="project" value="UniProtKB-KW"/>
</dbReference>
<evidence type="ECO:0000256" key="1">
    <source>
        <dbReference type="ARBA" id="ARBA00022448"/>
    </source>
</evidence>
<gene>
    <name evidence="5" type="ORF">UFOPK2245_00575</name>
</gene>
<keyword evidence="2" id="KW-0547">Nucleotide-binding</keyword>
<dbReference type="CDD" id="cd03293">
    <property type="entry name" value="ABC_NrtD_SsuB_transporters"/>
    <property type="match status" value="1"/>
</dbReference>
<dbReference type="AlphaFoldDB" id="A0A6J6KMY8"/>
<keyword evidence="1" id="KW-0813">Transport</keyword>
<dbReference type="InterPro" id="IPR050166">
    <property type="entry name" value="ABC_transporter_ATP-bind"/>
</dbReference>
<dbReference type="InterPro" id="IPR027417">
    <property type="entry name" value="P-loop_NTPase"/>
</dbReference>
<reference evidence="5" key="1">
    <citation type="submission" date="2020-05" db="EMBL/GenBank/DDBJ databases">
        <authorList>
            <person name="Chiriac C."/>
            <person name="Salcher M."/>
            <person name="Ghai R."/>
            <person name="Kavagutti S V."/>
        </authorList>
    </citation>
    <scope>NUCLEOTIDE SEQUENCE</scope>
</reference>
<dbReference type="Gene3D" id="3.40.50.300">
    <property type="entry name" value="P-loop containing nucleotide triphosphate hydrolases"/>
    <property type="match status" value="1"/>
</dbReference>
<dbReference type="SUPFAM" id="SSF52540">
    <property type="entry name" value="P-loop containing nucleoside triphosphate hydrolases"/>
    <property type="match status" value="1"/>
</dbReference>
<name>A0A6J6KMY8_9ZZZZ</name>
<dbReference type="PANTHER" id="PTHR42788">
    <property type="entry name" value="TAURINE IMPORT ATP-BINDING PROTEIN-RELATED"/>
    <property type="match status" value="1"/>
</dbReference>
<accession>A0A6J6KMY8</accession>
<proteinExistence type="predicted"/>
<evidence type="ECO:0000313" key="5">
    <source>
        <dbReference type="EMBL" id="CAB4651150.1"/>
    </source>
</evidence>
<keyword evidence="3" id="KW-0067">ATP-binding</keyword>
<dbReference type="InterPro" id="IPR003593">
    <property type="entry name" value="AAA+_ATPase"/>
</dbReference>
<evidence type="ECO:0000256" key="3">
    <source>
        <dbReference type="ARBA" id="ARBA00022840"/>
    </source>
</evidence>
<dbReference type="PROSITE" id="PS00211">
    <property type="entry name" value="ABC_TRANSPORTER_1"/>
    <property type="match status" value="1"/>
</dbReference>
<dbReference type="PANTHER" id="PTHR42788:SF13">
    <property type="entry name" value="ALIPHATIC SULFONATES IMPORT ATP-BINDING PROTEIN SSUB"/>
    <property type="match status" value="1"/>
</dbReference>
<dbReference type="InterPro" id="IPR003439">
    <property type="entry name" value="ABC_transporter-like_ATP-bd"/>
</dbReference>
<dbReference type="InterPro" id="IPR017871">
    <property type="entry name" value="ABC_transporter-like_CS"/>
</dbReference>
<protein>
    <submittedName>
        <fullName evidence="5">Unannotated protein</fullName>
    </submittedName>
</protein>
<feature type="domain" description="ABC transporter" evidence="4">
    <location>
        <begin position="19"/>
        <end position="251"/>
    </location>
</feature>
<dbReference type="Pfam" id="PF00005">
    <property type="entry name" value="ABC_tran"/>
    <property type="match status" value="1"/>
</dbReference>
<dbReference type="PROSITE" id="PS50893">
    <property type="entry name" value="ABC_TRANSPORTER_2"/>
    <property type="match status" value="1"/>
</dbReference>
<dbReference type="SMART" id="SM00382">
    <property type="entry name" value="AAA"/>
    <property type="match status" value="1"/>
</dbReference>
<organism evidence="5">
    <name type="scientific">freshwater metagenome</name>
    <dbReference type="NCBI Taxonomy" id="449393"/>
    <lineage>
        <taxon>unclassified sequences</taxon>
        <taxon>metagenomes</taxon>
        <taxon>ecological metagenomes</taxon>
    </lineage>
</organism>
<evidence type="ECO:0000259" key="4">
    <source>
        <dbReference type="PROSITE" id="PS50893"/>
    </source>
</evidence>
<dbReference type="EMBL" id="CAEZWK010000009">
    <property type="protein sequence ID" value="CAB4651150.1"/>
    <property type="molecule type" value="Genomic_DNA"/>
</dbReference>
<dbReference type="GO" id="GO:0016887">
    <property type="term" value="F:ATP hydrolysis activity"/>
    <property type="evidence" value="ECO:0007669"/>
    <property type="project" value="InterPro"/>
</dbReference>